<protein>
    <submittedName>
        <fullName evidence="2">Uncharacterized protein</fullName>
    </submittedName>
</protein>
<sequence length="81" mass="9113">MSHLTNERALVGVPPDLHNTISLHYVCHVSSMSHLTNERALVGVPPDLHKCAPKMPQYSAFIVKRTQFLAVLGFEMRRFIG</sequence>
<reference evidence="2" key="1">
    <citation type="submission" date="2017-02" db="UniProtKB">
        <authorList>
            <consortium name="WormBaseParasite"/>
        </authorList>
    </citation>
    <scope>IDENTIFICATION</scope>
</reference>
<dbReference type="AlphaFoldDB" id="A0A0M3I455"/>
<accession>A0A0M3I455</accession>
<dbReference type="Proteomes" id="UP000036681">
    <property type="component" value="Unplaced"/>
</dbReference>
<proteinExistence type="predicted"/>
<evidence type="ECO:0000313" key="2">
    <source>
        <dbReference type="WBParaSite" id="ALUE_0001151901-mRNA-1"/>
    </source>
</evidence>
<name>A0A0M3I455_ASCLU</name>
<dbReference type="WBParaSite" id="ALUE_0001151901-mRNA-1">
    <property type="protein sequence ID" value="ALUE_0001151901-mRNA-1"/>
    <property type="gene ID" value="ALUE_0001151901"/>
</dbReference>
<keyword evidence="1" id="KW-1185">Reference proteome</keyword>
<evidence type="ECO:0000313" key="1">
    <source>
        <dbReference type="Proteomes" id="UP000036681"/>
    </source>
</evidence>
<organism evidence="1 2">
    <name type="scientific">Ascaris lumbricoides</name>
    <name type="common">Giant roundworm</name>
    <dbReference type="NCBI Taxonomy" id="6252"/>
    <lineage>
        <taxon>Eukaryota</taxon>
        <taxon>Metazoa</taxon>
        <taxon>Ecdysozoa</taxon>
        <taxon>Nematoda</taxon>
        <taxon>Chromadorea</taxon>
        <taxon>Rhabditida</taxon>
        <taxon>Spirurina</taxon>
        <taxon>Ascaridomorpha</taxon>
        <taxon>Ascaridoidea</taxon>
        <taxon>Ascarididae</taxon>
        <taxon>Ascaris</taxon>
    </lineage>
</organism>